<dbReference type="Pfam" id="PF06097">
    <property type="entry name" value="DUF945"/>
    <property type="match status" value="1"/>
</dbReference>
<dbReference type="InterPro" id="IPR010352">
    <property type="entry name" value="DUF945"/>
</dbReference>
<sequence length="452" mass="47822">MRLSSRLCVVLAGSAFVITAGALAVPWYSSRMLAAGLQELALEHSKGDLRIRNLAHEAGWFNSSGALDLEWHNQCAEDSQGPTVVHLEYRARHVPDWKGLTRFDWSAAPAGEAATGVQQLLRGGKLTGTGHAGFDGTFSTEMQLPELAMVAKGETLQVTPSGGRMELGKTALRFDWVFERMALRGIGHALEAKHIALSLDLKNRTVGTGRAALDIESMSTTGVTLQGLRVSSETTERGDRLDSRVTESVRSAQLLGQNLQDLVLEAEVKGLHTASVQTLSKVFSESCGLQNATADEKLQMRTALKKLLLAGFSVGIPKLQGSGNEGGLDGNLVLTLAPAQGDEVLLASQLSSSGRIHIKGKLMQPEQKAFALSTGYVNEVPDGVQAGFEYGGGILKVSGKTLDSAMVQLGLQKLDAWIKAFLAGESLALPEEELPAVAPSEAPAGPPAAPAS</sequence>
<keyword evidence="2" id="KW-1185">Reference proteome</keyword>
<evidence type="ECO:0000313" key="1">
    <source>
        <dbReference type="EMBL" id="WNO04175.1"/>
    </source>
</evidence>
<dbReference type="Proteomes" id="UP001302257">
    <property type="component" value="Chromosome"/>
</dbReference>
<accession>A0ABZ0AY01</accession>
<name>A0ABZ0AY01_9BURK</name>
<dbReference type="EMBL" id="CP132507">
    <property type="protein sequence ID" value="WNO04175.1"/>
    <property type="molecule type" value="Genomic_DNA"/>
</dbReference>
<evidence type="ECO:0000313" key="2">
    <source>
        <dbReference type="Proteomes" id="UP001302257"/>
    </source>
</evidence>
<protein>
    <submittedName>
        <fullName evidence="1">DUF945 family protein</fullName>
    </submittedName>
</protein>
<dbReference type="RefSeq" id="WP_313867030.1">
    <property type="nucleotide sequence ID" value="NZ_CP132507.1"/>
</dbReference>
<organism evidence="1 2">
    <name type="scientific">Rhodoferax mekongensis</name>
    <dbReference type="NCBI Taxonomy" id="3068341"/>
    <lineage>
        <taxon>Bacteria</taxon>
        <taxon>Pseudomonadati</taxon>
        <taxon>Pseudomonadota</taxon>
        <taxon>Betaproteobacteria</taxon>
        <taxon>Burkholderiales</taxon>
        <taxon>Comamonadaceae</taxon>
        <taxon>Rhodoferax</taxon>
    </lineage>
</organism>
<proteinExistence type="predicted"/>
<reference evidence="1 2" key="1">
    <citation type="submission" date="2023-08" db="EMBL/GenBank/DDBJ databases">
        <title>Rhodoferax potami sp. nov. and Rhodoferax mekongensis sp. nov., isolated from the Mekong River in Thailand.</title>
        <authorList>
            <person name="Kitikhun S."/>
            <person name="Charoenyingcharoen P."/>
            <person name="Siriarchawattana P."/>
            <person name="Likhitrattanapisal S."/>
            <person name="Nilsakha T."/>
            <person name="Chanpet A."/>
            <person name="Rattanawaree P."/>
            <person name="Ingsriswang S."/>
        </authorList>
    </citation>
    <scope>NUCLEOTIDE SEQUENCE [LARGE SCALE GENOMIC DNA]</scope>
    <source>
        <strain evidence="1 2">TBRC 17307</strain>
    </source>
</reference>
<gene>
    <name evidence="1" type="ORF">RAN89_14875</name>
</gene>